<dbReference type="AlphaFoldDB" id="A0A6G7YJY8"/>
<reference evidence="3 4" key="1">
    <citation type="submission" date="2020-03" db="EMBL/GenBank/DDBJ databases">
        <title>Nocardioides sp. nov., isolated from fish.</title>
        <authorList>
            <person name="Hyun D.-W."/>
            <person name="Bae J.-W."/>
        </authorList>
    </citation>
    <scope>NUCLEOTIDE SEQUENCE [LARGE SCALE GENOMIC DNA]</scope>
    <source>
        <strain evidence="3 4">HDW12A</strain>
    </source>
</reference>
<evidence type="ECO:0008006" key="5">
    <source>
        <dbReference type="Google" id="ProtNLM"/>
    </source>
</evidence>
<keyword evidence="2" id="KW-0472">Membrane</keyword>
<feature type="region of interest" description="Disordered" evidence="1">
    <location>
        <begin position="363"/>
        <end position="386"/>
    </location>
</feature>
<dbReference type="EMBL" id="CP049866">
    <property type="protein sequence ID" value="QIK77063.1"/>
    <property type="molecule type" value="Genomic_DNA"/>
</dbReference>
<evidence type="ECO:0000313" key="3">
    <source>
        <dbReference type="EMBL" id="QIK77063.1"/>
    </source>
</evidence>
<keyword evidence="2" id="KW-1133">Transmembrane helix</keyword>
<proteinExistence type="predicted"/>
<protein>
    <recommendedName>
        <fullName evidence="5">WD40 repeat domain-containing protein</fullName>
    </recommendedName>
</protein>
<evidence type="ECO:0000256" key="1">
    <source>
        <dbReference type="SAM" id="MobiDB-lite"/>
    </source>
</evidence>
<gene>
    <name evidence="3" type="ORF">G7071_18100</name>
</gene>
<dbReference type="SUPFAM" id="SSF50969">
    <property type="entry name" value="YVTN repeat-like/Quinoprotein amine dehydrogenase"/>
    <property type="match status" value="1"/>
</dbReference>
<dbReference type="KEGG" id="npi:G7071_18100"/>
<accession>A0A6G7YJY8</accession>
<keyword evidence="2" id="KW-0812">Transmembrane</keyword>
<evidence type="ECO:0000256" key="2">
    <source>
        <dbReference type="SAM" id="Phobius"/>
    </source>
</evidence>
<keyword evidence="4" id="KW-1185">Reference proteome</keyword>
<name>A0A6G7YJY8_9ACTN</name>
<sequence length="386" mass="39418">MTERLAALLHEEAAALDIPPVDHAAILRRGRHASGRRRATAFLAAAAVVVAGGTGAALALTGSDSPDRDGRATDSVAGEGPAHGVVAYGADSTVVVDGASATIPDTLHSLHYTSVGVLTRSNPNDGASSGSGPETLTLVATDGTTTDLGTIPEGVGPATDPDEPVYALAEKSGNGFRAVVRDALTGDEVGSVPLPDLPRSYWSVPPLALDGDVVYAGFENEAVAFDWRTGEEQPTEGLDGGIPDVRGGLALASGEKLVDGRLEMVVSVVDAATGASALVVPLEDGEYGFGSLSPDGRFLRFTSETDPDPKGDFVEPTGVDVYDVDTGDRVTLEGDPYSWGWTSAGSALLVSGAKVQVCDPATGSCESETGPDVGRNLKVGGRTYES</sequence>
<feature type="transmembrane region" description="Helical" evidence="2">
    <location>
        <begin position="39"/>
        <end position="60"/>
    </location>
</feature>
<dbReference type="Proteomes" id="UP000502035">
    <property type="component" value="Chromosome"/>
</dbReference>
<dbReference type="RefSeq" id="WP_166320746.1">
    <property type="nucleotide sequence ID" value="NZ_CP049866.1"/>
</dbReference>
<dbReference type="InterPro" id="IPR011044">
    <property type="entry name" value="Quino_amine_DH_bsu"/>
</dbReference>
<evidence type="ECO:0000313" key="4">
    <source>
        <dbReference type="Proteomes" id="UP000502035"/>
    </source>
</evidence>
<organism evidence="3 4">
    <name type="scientific">Nocardioides piscis</name>
    <dbReference type="NCBI Taxonomy" id="2714938"/>
    <lineage>
        <taxon>Bacteria</taxon>
        <taxon>Bacillati</taxon>
        <taxon>Actinomycetota</taxon>
        <taxon>Actinomycetes</taxon>
        <taxon>Propionibacteriales</taxon>
        <taxon>Nocardioidaceae</taxon>
        <taxon>Nocardioides</taxon>
    </lineage>
</organism>